<evidence type="ECO:0000313" key="5">
    <source>
        <dbReference type="Proteomes" id="UP000319716"/>
    </source>
</evidence>
<dbReference type="InterPro" id="IPR027383">
    <property type="entry name" value="Znf_put"/>
</dbReference>
<dbReference type="Pfam" id="PF13490">
    <property type="entry name" value="zf-HC2"/>
    <property type="match status" value="1"/>
</dbReference>
<evidence type="ECO:0000256" key="1">
    <source>
        <dbReference type="ARBA" id="ARBA00024353"/>
    </source>
</evidence>
<proteinExistence type="inferred from homology"/>
<comment type="caution">
    <text evidence="4">The sequence shown here is derived from an EMBL/GenBank/DDBJ whole genome shotgun (WGS) entry which is preliminary data.</text>
</comment>
<dbReference type="AlphaFoldDB" id="A0A4Y1ZGR4"/>
<evidence type="ECO:0000256" key="2">
    <source>
        <dbReference type="ARBA" id="ARBA00024438"/>
    </source>
</evidence>
<reference evidence="4 5" key="1">
    <citation type="submission" date="2017-11" db="EMBL/GenBank/DDBJ databases">
        <title>Draft Genome Sequence of Sporolactobacillus inulinus NBRC 111894 Isolated from Koso, a Japanese Sugar-Vegetable Fermented Beverage.</title>
        <authorList>
            <person name="Chiou T.Y."/>
            <person name="Oshima K."/>
            <person name="Suda W."/>
            <person name="Hattori M."/>
            <person name="Takahashi T."/>
        </authorList>
    </citation>
    <scope>NUCLEOTIDE SEQUENCE [LARGE SCALE GENOMIC DNA]</scope>
    <source>
        <strain evidence="4 5">NBRC111894</strain>
    </source>
</reference>
<dbReference type="RefSeq" id="WP_262393341.1">
    <property type="nucleotide sequence ID" value="NZ_BEXB01000045.1"/>
</dbReference>
<accession>A0A4Y1ZGR4</accession>
<dbReference type="Proteomes" id="UP000319716">
    <property type="component" value="Unassembled WGS sequence"/>
</dbReference>
<organism evidence="4 5">
    <name type="scientific">Sporolactobacillus inulinus</name>
    <dbReference type="NCBI Taxonomy" id="2078"/>
    <lineage>
        <taxon>Bacteria</taxon>
        <taxon>Bacillati</taxon>
        <taxon>Bacillota</taxon>
        <taxon>Bacilli</taxon>
        <taxon>Bacillales</taxon>
        <taxon>Sporolactobacillaceae</taxon>
        <taxon>Sporolactobacillus</taxon>
    </lineage>
</organism>
<comment type="similarity">
    <text evidence="1">Belongs to the zinc-associated anti-sigma factor (ZAS) superfamily. Anti-sigma-W factor family.</text>
</comment>
<dbReference type="Gene3D" id="1.10.10.1320">
    <property type="entry name" value="Anti-sigma factor, zinc-finger domain"/>
    <property type="match status" value="1"/>
</dbReference>
<dbReference type="EMBL" id="BEXB01000045">
    <property type="protein sequence ID" value="GAY78305.1"/>
    <property type="molecule type" value="Genomic_DNA"/>
</dbReference>
<protein>
    <recommendedName>
        <fullName evidence="2">Anti-sigma-W factor RsiW</fullName>
    </recommendedName>
</protein>
<sequence>MSCSSVKYLSLMNKVLDQEATDQEKQQLFEHLASCDTCRIHFNELKESTELLRRLAHPQLPAVFTKTVLEQLPPEKRHVIRRWGSNHPVLTTMAICAVPMSLVMIGARRQVHGKIIMFCSKVWGPNLTRLFHFFKHVS</sequence>
<dbReference type="InterPro" id="IPR041916">
    <property type="entry name" value="Anti_sigma_zinc_sf"/>
</dbReference>
<evidence type="ECO:0000259" key="3">
    <source>
        <dbReference type="Pfam" id="PF13490"/>
    </source>
</evidence>
<name>A0A4Y1ZGR4_9BACL</name>
<evidence type="ECO:0000313" key="4">
    <source>
        <dbReference type="EMBL" id="GAY78305.1"/>
    </source>
</evidence>
<gene>
    <name evidence="4" type="ORF">NBRC111894_3859</name>
</gene>
<feature type="domain" description="Putative zinc-finger" evidence="3">
    <location>
        <begin position="9"/>
        <end position="39"/>
    </location>
</feature>